<protein>
    <submittedName>
        <fullName evidence="1">Uncharacterized protein</fullName>
    </submittedName>
</protein>
<accession>A0A0A8ZQR0</accession>
<dbReference type="EMBL" id="GBRH01257857">
    <property type="protein sequence ID" value="JAD40038.1"/>
    <property type="molecule type" value="Transcribed_RNA"/>
</dbReference>
<dbReference type="AlphaFoldDB" id="A0A0A8ZQR0"/>
<organism evidence="1">
    <name type="scientific">Arundo donax</name>
    <name type="common">Giant reed</name>
    <name type="synonym">Donax arundinaceus</name>
    <dbReference type="NCBI Taxonomy" id="35708"/>
    <lineage>
        <taxon>Eukaryota</taxon>
        <taxon>Viridiplantae</taxon>
        <taxon>Streptophyta</taxon>
        <taxon>Embryophyta</taxon>
        <taxon>Tracheophyta</taxon>
        <taxon>Spermatophyta</taxon>
        <taxon>Magnoliopsida</taxon>
        <taxon>Liliopsida</taxon>
        <taxon>Poales</taxon>
        <taxon>Poaceae</taxon>
        <taxon>PACMAD clade</taxon>
        <taxon>Arundinoideae</taxon>
        <taxon>Arundineae</taxon>
        <taxon>Arundo</taxon>
    </lineage>
</organism>
<reference evidence="1" key="2">
    <citation type="journal article" date="2015" name="Data Brief">
        <title>Shoot transcriptome of the giant reed, Arundo donax.</title>
        <authorList>
            <person name="Barrero R.A."/>
            <person name="Guerrero F.D."/>
            <person name="Moolhuijzen P."/>
            <person name="Goolsby J.A."/>
            <person name="Tidwell J."/>
            <person name="Bellgard S.E."/>
            <person name="Bellgard M.I."/>
        </authorList>
    </citation>
    <scope>NUCLEOTIDE SEQUENCE</scope>
    <source>
        <tissue evidence="1">Shoot tissue taken approximately 20 cm above the soil surface</tissue>
    </source>
</reference>
<reference evidence="1" key="1">
    <citation type="submission" date="2014-09" db="EMBL/GenBank/DDBJ databases">
        <authorList>
            <person name="Magalhaes I.L.F."/>
            <person name="Oliveira U."/>
            <person name="Santos F.R."/>
            <person name="Vidigal T.H.D.A."/>
            <person name="Brescovit A.D."/>
            <person name="Santos A.J."/>
        </authorList>
    </citation>
    <scope>NUCLEOTIDE SEQUENCE</scope>
    <source>
        <tissue evidence="1">Shoot tissue taken approximately 20 cm above the soil surface</tissue>
    </source>
</reference>
<name>A0A0A8ZQR0_ARUDO</name>
<sequence length="22" mass="2652">MLFLCQMELLQPRIGCNIIFIR</sequence>
<proteinExistence type="predicted"/>
<evidence type="ECO:0000313" key="1">
    <source>
        <dbReference type="EMBL" id="JAD40038.1"/>
    </source>
</evidence>